<sequence length="239" mass="29228">MSFSCKIYLKIFFINLIFNTCLLFFHFFYCTYISENKINFKINDFTIGSINIDLEKLTINDIKYKNSNFDIFIKEYQFNFNKNLLDYEKSFSGLSSFEEITIKINSNYVFDFNNNVFITKLVKLMIKNIFMQKVKIYYKDLSLFFERINTKLIFNKNEVNIKYIDLYQASIKIYNLENLYENIKKWENIFVFDKVSFFKKNKKKQDIKYPLIFNNQLESLYKLFFFKNFHNKLNIKKKI</sequence>
<evidence type="ECO:0000313" key="3">
    <source>
        <dbReference type="Proteomes" id="UP000000562"/>
    </source>
</evidence>
<dbReference type="STRING" id="36870.gene:10368986"/>
<keyword evidence="3" id="KW-1185">Reference proteome</keyword>
<protein>
    <submittedName>
        <fullName evidence="2">Wg004 protein</fullName>
    </submittedName>
</protein>
<name>Q8D272_WIGBR</name>
<evidence type="ECO:0000313" key="2">
    <source>
        <dbReference type="EMBL" id="BAC24628.1"/>
    </source>
</evidence>
<dbReference type="KEGG" id="wbr:Wg004"/>
<keyword evidence="1" id="KW-0472">Membrane</keyword>
<proteinExistence type="predicted"/>
<organism evidence="2 3">
    <name type="scientific">Wigglesworthia glossinidia brevipalpis</name>
    <dbReference type="NCBI Taxonomy" id="36870"/>
    <lineage>
        <taxon>Bacteria</taxon>
        <taxon>Pseudomonadati</taxon>
        <taxon>Pseudomonadota</taxon>
        <taxon>Gammaproteobacteria</taxon>
        <taxon>Enterobacterales</taxon>
        <taxon>Erwiniaceae</taxon>
        <taxon>Wigglesworthia</taxon>
    </lineage>
</organism>
<dbReference type="HOGENOM" id="CLU_1160724_0_0_6"/>
<gene>
    <name evidence="2" type="primary">Wg004</name>
</gene>
<keyword evidence="1" id="KW-0812">Transmembrane</keyword>
<dbReference type="Proteomes" id="UP000000562">
    <property type="component" value="Chromosome"/>
</dbReference>
<feature type="transmembrane region" description="Helical" evidence="1">
    <location>
        <begin position="7"/>
        <end position="29"/>
    </location>
</feature>
<evidence type="ECO:0000256" key="1">
    <source>
        <dbReference type="SAM" id="Phobius"/>
    </source>
</evidence>
<keyword evidence="1" id="KW-1133">Transmembrane helix</keyword>
<dbReference type="AlphaFoldDB" id="Q8D272"/>
<reference evidence="2 3" key="1">
    <citation type="journal article" date="2002" name="Nat. Genet.">
        <title>Genome sequence of the endocellular obligate symbiont of tsetse flies, Wigglesworthia glossinidia.</title>
        <authorList>
            <person name="Akman L."/>
            <person name="Yamashita A."/>
            <person name="Watanabe H."/>
            <person name="Oshima K."/>
            <person name="Shiba T."/>
            <person name="Hattori M."/>
            <person name="Aksoy S."/>
        </authorList>
    </citation>
    <scope>NUCLEOTIDE SEQUENCE [LARGE SCALE GENOMIC DNA]</scope>
</reference>
<dbReference type="EMBL" id="BA000021">
    <property type="protein sequence ID" value="BAC24628.1"/>
    <property type="molecule type" value="Genomic_DNA"/>
</dbReference>
<accession>Q8D272</accession>